<dbReference type="PROSITE" id="PS51257">
    <property type="entry name" value="PROKAR_LIPOPROTEIN"/>
    <property type="match status" value="1"/>
</dbReference>
<dbReference type="AlphaFoldDB" id="A0A5J4SZB2"/>
<organism evidence="1">
    <name type="scientific">termite gut metagenome</name>
    <dbReference type="NCBI Taxonomy" id="433724"/>
    <lineage>
        <taxon>unclassified sequences</taxon>
        <taxon>metagenomes</taxon>
        <taxon>organismal metagenomes</taxon>
    </lineage>
</organism>
<evidence type="ECO:0008006" key="2">
    <source>
        <dbReference type="Google" id="ProtNLM"/>
    </source>
</evidence>
<protein>
    <recommendedName>
        <fullName evidence="2">Endoglycosidase</fullName>
    </recommendedName>
</protein>
<comment type="caution">
    <text evidence="1">The sequence shown here is derived from an EMBL/GenBank/DDBJ whole genome shotgun (WGS) entry which is preliminary data.</text>
</comment>
<gene>
    <name evidence="1" type="ORF">EZS27_001819</name>
</gene>
<dbReference type="InterPro" id="IPR032320">
    <property type="entry name" value="GH18_BT1044-like"/>
</dbReference>
<sequence length="382" mass="42202">MKIDCFKKSFLFAFATSIILAGCDDWTTIEPKFEGLDLNATNKSDAYYASLREWKNTPGLPQTFVWFDSWSGGVSGDASLSGLPDSVTIASNWGGHPKFELTEARKADMKYAQEVKGTKVVVTLFSAAVGDDMPADNIYEVGNSSDLAVIGPAIRKYAEAIYDHVIESGYDGFDWDYEPQGGGGSGNYLWTNKVQRTLFVEELSYWFGKGSQRADRGGRKPAEPGLLFLIDGEVGIRGRMDKEWLSYYVDYFVLQAYGSTTIANLNSRVAGVITDMSNWIESGIIAKDEVVRRTILTENFESYASTGGGILEQSKFIYAPTTGSDVGVDQQIGGFGIYRPAFDYDQGKGDYNGSPEYYFLRSGITNLYRIYNARGSELPVQP</sequence>
<accession>A0A5J4SZB2</accession>
<dbReference type="SUPFAM" id="SSF51445">
    <property type="entry name" value="(Trans)glycosidases"/>
    <property type="match status" value="1"/>
</dbReference>
<dbReference type="Pfam" id="PF16141">
    <property type="entry name" value="GH18_BT1044-like"/>
    <property type="match status" value="1"/>
</dbReference>
<dbReference type="EMBL" id="SNRY01000022">
    <property type="protein sequence ID" value="KAA6350831.1"/>
    <property type="molecule type" value="Genomic_DNA"/>
</dbReference>
<evidence type="ECO:0000313" key="1">
    <source>
        <dbReference type="EMBL" id="KAA6350831.1"/>
    </source>
</evidence>
<dbReference type="InterPro" id="IPR017853">
    <property type="entry name" value="GH"/>
</dbReference>
<proteinExistence type="predicted"/>
<dbReference type="Gene3D" id="3.20.20.80">
    <property type="entry name" value="Glycosidases"/>
    <property type="match status" value="1"/>
</dbReference>
<reference evidence="1" key="1">
    <citation type="submission" date="2019-03" db="EMBL/GenBank/DDBJ databases">
        <title>Single cell metagenomics reveals metabolic interactions within the superorganism composed of flagellate Streblomastix strix and complex community of Bacteroidetes bacteria on its surface.</title>
        <authorList>
            <person name="Treitli S.C."/>
            <person name="Kolisko M."/>
            <person name="Husnik F."/>
            <person name="Keeling P."/>
            <person name="Hampl V."/>
        </authorList>
    </citation>
    <scope>NUCLEOTIDE SEQUENCE</scope>
    <source>
        <strain evidence="1">STM</strain>
    </source>
</reference>
<name>A0A5J4SZB2_9ZZZZ</name>